<dbReference type="Pfam" id="PF13649">
    <property type="entry name" value="Methyltransf_25"/>
    <property type="match status" value="1"/>
</dbReference>
<keyword evidence="2" id="KW-0808">Transferase</keyword>
<accession>A0A931EYK9</accession>
<dbReference type="CDD" id="cd02440">
    <property type="entry name" value="AdoMet_MTases"/>
    <property type="match status" value="1"/>
</dbReference>
<dbReference type="SUPFAM" id="SSF53335">
    <property type="entry name" value="S-adenosyl-L-methionine-dependent methyltransferases"/>
    <property type="match status" value="1"/>
</dbReference>
<gene>
    <name evidence="2" type="ORF">ITP53_00125</name>
</gene>
<dbReference type="InterPro" id="IPR050508">
    <property type="entry name" value="Methyltransf_Superfamily"/>
</dbReference>
<dbReference type="PANTHER" id="PTHR42912:SF93">
    <property type="entry name" value="N6-ADENOSINE-METHYLTRANSFERASE TMT1A"/>
    <property type="match status" value="1"/>
</dbReference>
<dbReference type="Proteomes" id="UP000605361">
    <property type="component" value="Unassembled WGS sequence"/>
</dbReference>
<comment type="caution">
    <text evidence="2">The sequence shown here is derived from an EMBL/GenBank/DDBJ whole genome shotgun (WGS) entry which is preliminary data.</text>
</comment>
<reference evidence="2" key="1">
    <citation type="submission" date="2020-11" db="EMBL/GenBank/DDBJ databases">
        <title>Whole-genome analyses of Nonomuraea sp. K274.</title>
        <authorList>
            <person name="Veyisoglu A."/>
        </authorList>
    </citation>
    <scope>NUCLEOTIDE SEQUENCE</scope>
    <source>
        <strain evidence="2">K274</strain>
    </source>
</reference>
<dbReference type="InterPro" id="IPR029063">
    <property type="entry name" value="SAM-dependent_MTases_sf"/>
</dbReference>
<keyword evidence="3" id="KW-1185">Reference proteome</keyword>
<dbReference type="EMBL" id="JADOGI010000001">
    <property type="protein sequence ID" value="MBF8184178.1"/>
    <property type="molecule type" value="Genomic_DNA"/>
</dbReference>
<name>A0A931EYK9_9ACTN</name>
<evidence type="ECO:0000313" key="3">
    <source>
        <dbReference type="Proteomes" id="UP000605361"/>
    </source>
</evidence>
<dbReference type="AlphaFoldDB" id="A0A931EYK9"/>
<protein>
    <submittedName>
        <fullName evidence="2">Class I SAM-dependent methyltransferase</fullName>
    </submittedName>
</protein>
<evidence type="ECO:0000259" key="1">
    <source>
        <dbReference type="Pfam" id="PF13649"/>
    </source>
</evidence>
<sequence>MAFPIKDQAAGIRGIDDINASNRTPVSSGDEVDQLQLWNGHHRKYWNNQERMSPAPLARLLADSVSRGHRILELGCGSGRDAVFLQGQGHAVTATDFSEFAIDENVRFRGASGVIFFVQDLRTSLAFPDSAFDAVYARLSLHYFSDTVTRGIFREIHRVLRPAGRILFTCRSTEDPLYGEGDELGPDLFRSEGQIRHFFSEEYTRNVLAEERFTIDSLILRDELVYNHHASVVQGFAHRSQG</sequence>
<evidence type="ECO:0000313" key="2">
    <source>
        <dbReference type="EMBL" id="MBF8184178.1"/>
    </source>
</evidence>
<dbReference type="GO" id="GO:0032259">
    <property type="term" value="P:methylation"/>
    <property type="evidence" value="ECO:0007669"/>
    <property type="project" value="UniProtKB-KW"/>
</dbReference>
<dbReference type="PANTHER" id="PTHR42912">
    <property type="entry name" value="METHYLTRANSFERASE"/>
    <property type="match status" value="1"/>
</dbReference>
<keyword evidence="2" id="KW-0489">Methyltransferase</keyword>
<organism evidence="2 3">
    <name type="scientific">Nonomuraea cypriaca</name>
    <dbReference type="NCBI Taxonomy" id="1187855"/>
    <lineage>
        <taxon>Bacteria</taxon>
        <taxon>Bacillati</taxon>
        <taxon>Actinomycetota</taxon>
        <taxon>Actinomycetes</taxon>
        <taxon>Streptosporangiales</taxon>
        <taxon>Streptosporangiaceae</taxon>
        <taxon>Nonomuraea</taxon>
    </lineage>
</organism>
<dbReference type="InterPro" id="IPR041698">
    <property type="entry name" value="Methyltransf_25"/>
</dbReference>
<dbReference type="RefSeq" id="WP_195893170.1">
    <property type="nucleotide sequence ID" value="NZ_JADOGI010000001.1"/>
</dbReference>
<dbReference type="Gene3D" id="3.40.50.150">
    <property type="entry name" value="Vaccinia Virus protein VP39"/>
    <property type="match status" value="1"/>
</dbReference>
<proteinExistence type="predicted"/>
<dbReference type="GO" id="GO:0008168">
    <property type="term" value="F:methyltransferase activity"/>
    <property type="evidence" value="ECO:0007669"/>
    <property type="project" value="UniProtKB-KW"/>
</dbReference>
<feature type="domain" description="Methyltransferase" evidence="1">
    <location>
        <begin position="71"/>
        <end position="164"/>
    </location>
</feature>